<feature type="compositionally biased region" description="Low complexity" evidence="1">
    <location>
        <begin position="239"/>
        <end position="249"/>
    </location>
</feature>
<dbReference type="RefSeq" id="XP_002292390.1">
    <property type="nucleotide sequence ID" value="XM_002292354.1"/>
</dbReference>
<feature type="compositionally biased region" description="Polar residues" evidence="1">
    <location>
        <begin position="738"/>
        <end position="764"/>
    </location>
</feature>
<feature type="region of interest" description="Disordered" evidence="1">
    <location>
        <begin position="404"/>
        <end position="550"/>
    </location>
</feature>
<sequence>MSSIFKKLFSRKSSKSEALALSGSSSFGGGSNGGGGSASYGGFGSPSNVVNNNSKQSGGFGSILTKKKSNNNNNKPKRLSRKQKRQDKKAAFPSLPGTGKRDSSVPFSSANNNANGTYNHGNGGDLFAEEKENSPVGGGSQGHTTTMGMRGGGGYIDHHQTMSYTKPTLSLIAEEVSSPRNDENSNVYNGSDGNGMNGSFSSGVGGMAKSGNNGVGGHQLLSPMSGNKPPLTPNRMGRSSNTTSNNINSGHRHHNDPSSSPISPDASLRGIHHANSPSNTSASSNDIMCLSSDADDEEYNRIAFKGGTGAANTNGIGKGGVAAAGNNNNSGATTVTNKEGSKEEKYVSALDRSPFSYGSDDDNALFPALVDDKDPFAQDPMMRIGNPRLKNGNAIVGMTHETHDDIRAWTPSPTKKGSSSFTFTQGDKLLSPSAVSSSRVEQRRSAGSNNSGGGGNNSNSNVLSFENFADFEPFDPNQKQFGNNINNNSSSNKLSSSKSVAHNPSPVSALLEDSRARRKSSRNVSGDKVFSSSNSFHRSNGVGGSSSINSAPVVTTSYVRSQVRSSRQNSSSISRVIDNLELHVNKRQGKTTAGSSINSNNVNSIKDFVSEASSQHSRKSAESAIREAKERIKRENLMNNESKMIDILASGGGGAHAAAVMNAKNGDNNWLFDEVTGTLGPRSVAADLESLGGRSNRSGKSRNSMGNKSHRSHRSRKSSSQGHRRHRSRDIGGDVSVDSRTSRNSRASYRSYQTTKSMVSQMSEQSRSVANDLLRLEAQLSMVGKSRQGGASVSGNSVELNKRRDDCGMTVTSRDFSLSRSSAGGLPRPNGSSKHISASARRAAARTLRSKVSVVAPPGKLGIILANRTDSRGTVVSGVRTSSVLAEQVSPGDRIIAIDEEDSDAILRYVLRVGLIEYINERRYRLLQPPDRALLSNNRKVEMISNESKLVLTVGSSTTLVAVEDLRHKRRHISNNDGKTTMKTVVAASTEEEIDYTDDAAVTNAVVHGISTGHNYEKFKFPTHSKEQSEQLMKDAFPSLPADAAPPSELPPEQYSRLQETIKQYVCQDTIKTMEIMQEQLSEYHIMIDQMNALKEHCQKLHDLNSTLREECYKRDYKISALQNEAGVLRSAQLSSSTQQAAPVTVVMGGLTAYQLQQQQEALDAASARRRNNNRSPSPLSNSLRNRDNMEEAYILSNSYDRLSVDDDSMGSS</sequence>
<gene>
    <name evidence="2" type="ORF">THAPSDRAFT_23916</name>
</gene>
<feature type="region of interest" description="Disordered" evidence="1">
    <location>
        <begin position="687"/>
        <end position="764"/>
    </location>
</feature>
<name>B8C7R8_THAPS</name>
<dbReference type="Proteomes" id="UP000001449">
    <property type="component" value="Chromosome 9"/>
</dbReference>
<feature type="compositionally biased region" description="Gly residues" evidence="1">
    <location>
        <begin position="26"/>
        <end position="44"/>
    </location>
</feature>
<dbReference type="GeneID" id="7444991"/>
<dbReference type="PaxDb" id="35128-Thaps23916"/>
<reference evidence="2 3" key="2">
    <citation type="journal article" date="2008" name="Nature">
        <title>The Phaeodactylum genome reveals the evolutionary history of diatom genomes.</title>
        <authorList>
            <person name="Bowler C."/>
            <person name="Allen A.E."/>
            <person name="Badger J.H."/>
            <person name="Grimwood J."/>
            <person name="Jabbari K."/>
            <person name="Kuo A."/>
            <person name="Maheswari U."/>
            <person name="Martens C."/>
            <person name="Maumus F."/>
            <person name="Otillar R.P."/>
            <person name="Rayko E."/>
            <person name="Salamov A."/>
            <person name="Vandepoele K."/>
            <person name="Beszteri B."/>
            <person name="Gruber A."/>
            <person name="Heijde M."/>
            <person name="Katinka M."/>
            <person name="Mock T."/>
            <person name="Valentin K."/>
            <person name="Verret F."/>
            <person name="Berges J.A."/>
            <person name="Brownlee C."/>
            <person name="Cadoret J.P."/>
            <person name="Chiovitti A."/>
            <person name="Choi C.J."/>
            <person name="Coesel S."/>
            <person name="De Martino A."/>
            <person name="Detter J.C."/>
            <person name="Durkin C."/>
            <person name="Falciatore A."/>
            <person name="Fournet J."/>
            <person name="Haruta M."/>
            <person name="Huysman M.J."/>
            <person name="Jenkins B.D."/>
            <person name="Jiroutova K."/>
            <person name="Jorgensen R.E."/>
            <person name="Joubert Y."/>
            <person name="Kaplan A."/>
            <person name="Kroger N."/>
            <person name="Kroth P.G."/>
            <person name="La Roche J."/>
            <person name="Lindquist E."/>
            <person name="Lommer M."/>
            <person name="Martin-Jezequel V."/>
            <person name="Lopez P.J."/>
            <person name="Lucas S."/>
            <person name="Mangogna M."/>
            <person name="McGinnis K."/>
            <person name="Medlin L.K."/>
            <person name="Montsant A."/>
            <person name="Oudot-Le Secq M.P."/>
            <person name="Napoli C."/>
            <person name="Obornik M."/>
            <person name="Parker M.S."/>
            <person name="Petit J.L."/>
            <person name="Porcel B.M."/>
            <person name="Poulsen N."/>
            <person name="Robison M."/>
            <person name="Rychlewski L."/>
            <person name="Rynearson T.A."/>
            <person name="Schmutz J."/>
            <person name="Shapiro H."/>
            <person name="Siaut M."/>
            <person name="Stanley M."/>
            <person name="Sussman M.R."/>
            <person name="Taylor A.R."/>
            <person name="Vardi A."/>
            <person name="von Dassow P."/>
            <person name="Vyverman W."/>
            <person name="Willis A."/>
            <person name="Wyrwicz L.S."/>
            <person name="Rokhsar D.S."/>
            <person name="Weissenbach J."/>
            <person name="Armbrust E.V."/>
            <person name="Green B.R."/>
            <person name="Van de Peer Y."/>
            <person name="Grigoriev I.V."/>
        </authorList>
    </citation>
    <scope>NUCLEOTIDE SEQUENCE [LARGE SCALE GENOMIC DNA]</scope>
    <source>
        <strain evidence="2 3">CCMP1335</strain>
    </source>
</reference>
<evidence type="ECO:0000256" key="1">
    <source>
        <dbReference type="SAM" id="MobiDB-lite"/>
    </source>
</evidence>
<feature type="compositionally biased region" description="Polar residues" evidence="1">
    <location>
        <begin position="411"/>
        <end position="425"/>
    </location>
</feature>
<protein>
    <recommendedName>
        <fullName evidence="4">PDZ domain-containing protein</fullName>
    </recommendedName>
</protein>
<feature type="compositionally biased region" description="Low complexity" evidence="1">
    <location>
        <begin position="1174"/>
        <end position="1184"/>
    </location>
</feature>
<proteinExistence type="predicted"/>
<dbReference type="HOGENOM" id="CLU_269554_0_0_1"/>
<feature type="compositionally biased region" description="Low complexity" evidence="1">
    <location>
        <begin position="274"/>
        <end position="285"/>
    </location>
</feature>
<evidence type="ECO:0008006" key="4">
    <source>
        <dbReference type="Google" id="ProtNLM"/>
    </source>
</evidence>
<feature type="region of interest" description="Disordered" evidence="1">
    <location>
        <begin position="204"/>
        <end position="287"/>
    </location>
</feature>
<organism evidence="2 3">
    <name type="scientific">Thalassiosira pseudonana</name>
    <name type="common">Marine diatom</name>
    <name type="synonym">Cyclotella nana</name>
    <dbReference type="NCBI Taxonomy" id="35128"/>
    <lineage>
        <taxon>Eukaryota</taxon>
        <taxon>Sar</taxon>
        <taxon>Stramenopiles</taxon>
        <taxon>Ochrophyta</taxon>
        <taxon>Bacillariophyta</taxon>
        <taxon>Coscinodiscophyceae</taxon>
        <taxon>Thalassiosirophycidae</taxon>
        <taxon>Thalassiosirales</taxon>
        <taxon>Thalassiosiraceae</taxon>
        <taxon>Thalassiosira</taxon>
    </lineage>
</organism>
<feature type="compositionally biased region" description="Low complexity" evidence="1">
    <location>
        <begin position="16"/>
        <end position="25"/>
    </location>
</feature>
<reference evidence="2 3" key="1">
    <citation type="journal article" date="2004" name="Science">
        <title>The genome of the diatom Thalassiosira pseudonana: ecology, evolution, and metabolism.</title>
        <authorList>
            <person name="Armbrust E.V."/>
            <person name="Berges J.A."/>
            <person name="Bowler C."/>
            <person name="Green B.R."/>
            <person name="Martinez D."/>
            <person name="Putnam N.H."/>
            <person name="Zhou S."/>
            <person name="Allen A.E."/>
            <person name="Apt K.E."/>
            <person name="Bechner M."/>
            <person name="Brzezinski M.A."/>
            <person name="Chaal B.K."/>
            <person name="Chiovitti A."/>
            <person name="Davis A.K."/>
            <person name="Demarest M.S."/>
            <person name="Detter J.C."/>
            <person name="Glavina T."/>
            <person name="Goodstein D."/>
            <person name="Hadi M.Z."/>
            <person name="Hellsten U."/>
            <person name="Hildebrand M."/>
            <person name="Jenkins B.D."/>
            <person name="Jurka J."/>
            <person name="Kapitonov V.V."/>
            <person name="Kroger N."/>
            <person name="Lau W.W."/>
            <person name="Lane T.W."/>
            <person name="Larimer F.W."/>
            <person name="Lippmeier J.C."/>
            <person name="Lucas S."/>
            <person name="Medina M."/>
            <person name="Montsant A."/>
            <person name="Obornik M."/>
            <person name="Parker M.S."/>
            <person name="Palenik B."/>
            <person name="Pazour G.J."/>
            <person name="Richardson P.M."/>
            <person name="Rynearson T.A."/>
            <person name="Saito M.A."/>
            <person name="Schwartz D.C."/>
            <person name="Thamatrakoln K."/>
            <person name="Valentin K."/>
            <person name="Vardi A."/>
            <person name="Wilkerson F.P."/>
            <person name="Rokhsar D.S."/>
        </authorList>
    </citation>
    <scope>NUCLEOTIDE SEQUENCE [LARGE SCALE GENOMIC DNA]</scope>
    <source>
        <strain evidence="2 3">CCMP1335</strain>
    </source>
</reference>
<keyword evidence="3" id="KW-1185">Reference proteome</keyword>
<dbReference type="AlphaFoldDB" id="B8C7R8"/>
<feature type="compositionally biased region" description="Low complexity" evidence="1">
    <location>
        <begin position="111"/>
        <end position="120"/>
    </location>
</feature>
<accession>B8C7R8</accession>
<feature type="compositionally biased region" description="Polar residues" evidence="1">
    <location>
        <begin position="48"/>
        <end position="57"/>
    </location>
</feature>
<dbReference type="eggNOG" id="ENOG502SNDY">
    <property type="taxonomic scope" value="Eukaryota"/>
</dbReference>
<feature type="compositionally biased region" description="Basic residues" evidence="1">
    <location>
        <begin position="708"/>
        <end position="728"/>
    </location>
</feature>
<dbReference type="KEGG" id="tps:THAPSDRAFT_23916"/>
<evidence type="ECO:0000313" key="2">
    <source>
        <dbReference type="EMBL" id="EED90365.1"/>
    </source>
</evidence>
<feature type="compositionally biased region" description="Low complexity" evidence="1">
    <location>
        <begin position="692"/>
        <end position="707"/>
    </location>
</feature>
<feature type="compositionally biased region" description="Low complexity" evidence="1">
    <location>
        <begin position="483"/>
        <end position="499"/>
    </location>
</feature>
<feature type="compositionally biased region" description="Gly residues" evidence="1">
    <location>
        <begin position="204"/>
        <end position="217"/>
    </location>
</feature>
<evidence type="ECO:0000313" key="3">
    <source>
        <dbReference type="Proteomes" id="UP000001449"/>
    </source>
</evidence>
<feature type="compositionally biased region" description="Basic residues" evidence="1">
    <location>
        <begin position="65"/>
        <end position="87"/>
    </location>
</feature>
<dbReference type="EMBL" id="CM000645">
    <property type="protein sequence ID" value="EED90365.1"/>
    <property type="molecule type" value="Genomic_DNA"/>
</dbReference>
<feature type="region of interest" description="Disordered" evidence="1">
    <location>
        <begin position="816"/>
        <end position="836"/>
    </location>
</feature>
<feature type="region of interest" description="Disordered" evidence="1">
    <location>
        <begin position="1"/>
        <end position="146"/>
    </location>
</feature>
<feature type="region of interest" description="Disordered" evidence="1">
    <location>
        <begin position="1165"/>
        <end position="1189"/>
    </location>
</feature>
<dbReference type="InParanoid" id="B8C7R8"/>